<dbReference type="RefSeq" id="WP_090094327.1">
    <property type="nucleotide sequence ID" value="NZ_FOMG01000040.1"/>
</dbReference>
<evidence type="ECO:0000313" key="3">
    <source>
        <dbReference type="EMBL" id="SFD39361.1"/>
    </source>
</evidence>
<feature type="domain" description="Sigma factor regulator C-terminal" evidence="2">
    <location>
        <begin position="175"/>
        <end position="314"/>
    </location>
</feature>
<evidence type="ECO:0000313" key="4">
    <source>
        <dbReference type="Proteomes" id="UP000199263"/>
    </source>
</evidence>
<keyword evidence="4" id="KW-1185">Reference proteome</keyword>
<dbReference type="Proteomes" id="UP000199263">
    <property type="component" value="Unassembled WGS sequence"/>
</dbReference>
<dbReference type="AlphaFoldDB" id="A0A1I1RYK0"/>
<dbReference type="EMBL" id="FOMG01000040">
    <property type="protein sequence ID" value="SFD39361.1"/>
    <property type="molecule type" value="Genomic_DNA"/>
</dbReference>
<name>A0A1I1RYK0_9CLOT</name>
<protein>
    <submittedName>
        <fullName evidence="3">Sigma factor regulator N-terminal</fullName>
    </submittedName>
</protein>
<keyword evidence="1" id="KW-0472">Membrane</keyword>
<proteinExistence type="predicted"/>
<dbReference type="Pfam" id="PF13791">
    <property type="entry name" value="Sigma_reg_C"/>
    <property type="match status" value="1"/>
</dbReference>
<gene>
    <name evidence="3" type="ORF">SAMN05421842_14033</name>
</gene>
<dbReference type="OrthoDB" id="1730160at2"/>
<evidence type="ECO:0000259" key="2">
    <source>
        <dbReference type="Pfam" id="PF13791"/>
    </source>
</evidence>
<evidence type="ECO:0000256" key="1">
    <source>
        <dbReference type="SAM" id="Phobius"/>
    </source>
</evidence>
<dbReference type="InterPro" id="IPR025672">
    <property type="entry name" value="Sigma_reg_C_dom"/>
</dbReference>
<sequence length="320" mass="36999">MDKNIDDIFSDKMENEIKNEIRVGRNKLNRKLIIKSIIITLLILLIGNIAIKTTSDKCISYFSTKDREVQDLAYRVMNPNEYIGATRYRGTGYFSFESTYDISRKISAKNLYAGEINNYGGIGKNNICGGQSEGKTIRINDDITQRSNTVYGLRKLYFAYPYVDYENLINDFHILNEIEDNKVLEMAISFDKEYSYEEVNNMIDKNLITFYWVDNKSDEQKENNKNSQFKELVQEDMTIGIKSNNRYGEIMYDLNDRKMDFIDGIRKLQSTDYKDLVKNIDENNIKINGVVVVGAPSEINKLANTNFIKNAVMGSVVDKY</sequence>
<accession>A0A1I1RYK0</accession>
<reference evidence="3 4" key="1">
    <citation type="submission" date="2016-10" db="EMBL/GenBank/DDBJ databases">
        <authorList>
            <person name="de Groot N.N."/>
        </authorList>
    </citation>
    <scope>NUCLEOTIDE SEQUENCE [LARGE SCALE GENOMIC DNA]</scope>
    <source>
        <strain evidence="3 4">DSM 12992</strain>
    </source>
</reference>
<feature type="transmembrane region" description="Helical" evidence="1">
    <location>
        <begin position="32"/>
        <end position="51"/>
    </location>
</feature>
<organism evidence="3 4">
    <name type="scientific">Clostridium uliginosum</name>
    <dbReference type="NCBI Taxonomy" id="119641"/>
    <lineage>
        <taxon>Bacteria</taxon>
        <taxon>Bacillati</taxon>
        <taxon>Bacillota</taxon>
        <taxon>Clostridia</taxon>
        <taxon>Eubacteriales</taxon>
        <taxon>Clostridiaceae</taxon>
        <taxon>Clostridium</taxon>
    </lineage>
</organism>
<keyword evidence="1" id="KW-1133">Transmembrane helix</keyword>
<keyword evidence="1" id="KW-0812">Transmembrane</keyword>
<dbReference type="STRING" id="119641.SAMN05421842_14033"/>